<dbReference type="EMBL" id="BDGG01000001">
    <property type="protein sequence ID" value="GAU88070.1"/>
    <property type="molecule type" value="Genomic_DNA"/>
</dbReference>
<gene>
    <name evidence="2" type="primary">RvY_00834</name>
    <name evidence="2" type="synonym">RvY_00834.1</name>
    <name evidence="2" type="ORF">RvY_00834-1</name>
</gene>
<feature type="compositionally biased region" description="Basic and acidic residues" evidence="1">
    <location>
        <begin position="901"/>
        <end position="933"/>
    </location>
</feature>
<evidence type="ECO:0008006" key="4">
    <source>
        <dbReference type="Google" id="ProtNLM"/>
    </source>
</evidence>
<keyword evidence="3" id="KW-1185">Reference proteome</keyword>
<dbReference type="Proteomes" id="UP000186922">
    <property type="component" value="Unassembled WGS sequence"/>
</dbReference>
<feature type="compositionally biased region" description="Polar residues" evidence="1">
    <location>
        <begin position="568"/>
        <end position="586"/>
    </location>
</feature>
<feature type="compositionally biased region" description="Low complexity" evidence="1">
    <location>
        <begin position="829"/>
        <end position="839"/>
    </location>
</feature>
<protein>
    <recommendedName>
        <fullName evidence="4">CRAL-TRIO domain-containing protein</fullName>
    </recommendedName>
</protein>
<feature type="compositionally biased region" description="Polar residues" evidence="1">
    <location>
        <begin position="1178"/>
        <end position="1199"/>
    </location>
</feature>
<evidence type="ECO:0000256" key="1">
    <source>
        <dbReference type="SAM" id="MobiDB-lite"/>
    </source>
</evidence>
<evidence type="ECO:0000313" key="2">
    <source>
        <dbReference type="EMBL" id="GAU88070.1"/>
    </source>
</evidence>
<feature type="region of interest" description="Disordered" evidence="1">
    <location>
        <begin position="519"/>
        <end position="626"/>
    </location>
</feature>
<comment type="caution">
    <text evidence="2">The sequence shown here is derived from an EMBL/GenBank/DDBJ whole genome shotgun (WGS) entry which is preliminary data.</text>
</comment>
<feature type="compositionally biased region" description="Polar residues" evidence="1">
    <location>
        <begin position="322"/>
        <end position="379"/>
    </location>
</feature>
<feature type="compositionally biased region" description="Polar residues" evidence="1">
    <location>
        <begin position="868"/>
        <end position="890"/>
    </location>
</feature>
<feature type="compositionally biased region" description="Polar residues" evidence="1">
    <location>
        <begin position="1125"/>
        <end position="1149"/>
    </location>
</feature>
<sequence length="1480" mass="164775">MDAKKHLKGIWRKSTETLKNVRSQSFKRKPSSDDRLSETLSISGSDFSLRTVENVDDQFTNSLVRQVRFRFYERFSLQTIETKFELNDIQLLTTSETLVNRILAAEHCDVEKTCLWLAHLLAWRKQFGIYELSLDEFDQTILDLRPLEFVHGEHQDILVCCVAKLLKITDAIGVVRANRLLVYHFENHFRHGAARNITLIVHFARVPSKVWNKLSYKHLLNELMCGCVYFRYPQYCEKVLFLDWETRLDNRAIYPMVSRDWPNEVKAKVTFVDHEDVSKTAPEKHASPEELCLQSVLFLLSEPPPSTFATQDKASADGVVSESGTDSTPINVSSSRLPGVSFSNETETSGTAESGATPSIISLPSGLSTVPPSRSMTSRSETDREHSVDLFVPSSVQDRPLNSRLQDKKDSSSEPGPKRDTDISLGEREAYSEPGKLPGQSSDGKAGANTSPKKSLPKFRERKSNEVPDSRTLLKNSREITKSKVSIASSAGFSLQAIPPGSLPIGEFTDVTDKNILPLISHSTLGDSETRKGSTKKQEDPQDSKSYEDSEFSATEVRPGSVKDRISVMTNQSLATNTRQAPSPNGSLKGCLLSRVMRPKEQSSRKEKEVEKTSSGTSLRKKPSPAEMLFTVAPFAEGIVHHGGTPHLPSAEKPQLDSPSQGKEPKKTTDKDTGEVQPQNSSEKSLRREALFQRPATAPDGNGNSTTRPLSSFRSVQSDIGSKNSSKDLPRRETNRSGFHPGSYFGVHQEKEQREMSDESSYGRSDDDDFYHQDLNGRPVPQLIHDVPPQFSDTNGHMSDRSSEGGRQNSKNAAVSNAGAEPLPPNPSTSPASSATSRTSVHRIHRTPELSSYAENRHQKRAEGGQSRFGTSALDSHRSSVNSLPRSTISFPDRQAPPSTERAEERPRSEQDHRSNEQKKLYAHHEAAYRDPRSMPINESSSAEAFNNESAMSWATVSSSHLQNQYQYTSRPPPPRFSAASPSASYYPTQAPKQYQEYPHHAFPDNNHYKYQDSHHRHEEHEKHSMYMPEHEAYITPGFESDYDRQVRFAQMGHNRHSPRVHYFETQAGYPVPYGHRMQSGNTPQRDSWEGSSVDLPPNADYPVPQSYREHFAFQQLNRYPAEGPQTSRASFSNRKISGTTVETDNDGATTELERRRGVSLPPEVIYLPPPPKETKDATTSTPRTRLRSKTSLSAEESSVTSGDSFKARSISKASRISDSVKSAVATVFLPIQRSVSDHFLTSDRAVRSAVEKTYRRGVRVAKFFSNLESPLTRARETLKLLLSAIFNLVLRHKWIPLLIVAYFLRPTIESAAPSVVSYLNSWRGSVRNTALPPVVPSSPSDPVPFSPRDLFSHWVMGGKFRSDLRTRPVATPVLEPHTVPPAPRPAPAPYKAPPGPAMTIDSVACVDSSGPREILSEWAMGSLLRSGSKKLCADAVRASQAQRARLQGSQPSSECSAFDPVCIFNSLINSRLNPFQTVA</sequence>
<feature type="compositionally biased region" description="Basic and acidic residues" evidence="1">
    <location>
        <begin position="458"/>
        <end position="469"/>
    </location>
</feature>
<feature type="region of interest" description="Disordered" evidence="1">
    <location>
        <begin position="308"/>
        <end position="481"/>
    </location>
</feature>
<name>A0A1D1UHT8_RAMVA</name>
<feature type="region of interest" description="Disordered" evidence="1">
    <location>
        <begin position="1073"/>
        <end position="1093"/>
    </location>
</feature>
<feature type="compositionally biased region" description="Polar residues" evidence="1">
    <location>
        <begin position="439"/>
        <end position="453"/>
    </location>
</feature>
<dbReference type="OrthoDB" id="75724at2759"/>
<feature type="compositionally biased region" description="Basic and acidic residues" evidence="1">
    <location>
        <begin position="725"/>
        <end position="735"/>
    </location>
</feature>
<feature type="compositionally biased region" description="Polar residues" evidence="1">
    <location>
        <begin position="805"/>
        <end position="815"/>
    </location>
</feature>
<organism evidence="2 3">
    <name type="scientific">Ramazzottius varieornatus</name>
    <name type="common">Water bear</name>
    <name type="synonym">Tardigrade</name>
    <dbReference type="NCBI Taxonomy" id="947166"/>
    <lineage>
        <taxon>Eukaryota</taxon>
        <taxon>Metazoa</taxon>
        <taxon>Ecdysozoa</taxon>
        <taxon>Tardigrada</taxon>
        <taxon>Eutardigrada</taxon>
        <taxon>Parachela</taxon>
        <taxon>Hypsibioidea</taxon>
        <taxon>Ramazzottiidae</taxon>
        <taxon>Ramazzottius</taxon>
    </lineage>
</organism>
<feature type="compositionally biased region" description="Basic and acidic residues" evidence="1">
    <location>
        <begin position="405"/>
        <end position="431"/>
    </location>
</feature>
<feature type="region of interest" description="Disordered" evidence="1">
    <location>
        <begin position="1120"/>
        <end position="1199"/>
    </location>
</feature>
<feature type="region of interest" description="Disordered" evidence="1">
    <location>
        <begin position="965"/>
        <end position="985"/>
    </location>
</feature>
<accession>A0A1D1UHT8</accession>
<feature type="region of interest" description="Disordered" evidence="1">
    <location>
        <begin position="639"/>
        <end position="944"/>
    </location>
</feature>
<feature type="compositionally biased region" description="Basic and acidic residues" evidence="1">
    <location>
        <begin position="528"/>
        <end position="548"/>
    </location>
</feature>
<feature type="compositionally biased region" description="Basic and acidic residues" evidence="1">
    <location>
        <begin position="598"/>
        <end position="612"/>
    </location>
</feature>
<reference evidence="2 3" key="1">
    <citation type="journal article" date="2016" name="Nat. Commun.">
        <title>Extremotolerant tardigrade genome and improved radiotolerance of human cultured cells by tardigrade-unique protein.</title>
        <authorList>
            <person name="Hashimoto T."/>
            <person name="Horikawa D.D."/>
            <person name="Saito Y."/>
            <person name="Kuwahara H."/>
            <person name="Kozuka-Hata H."/>
            <person name="Shin-I T."/>
            <person name="Minakuchi Y."/>
            <person name="Ohishi K."/>
            <person name="Motoyama A."/>
            <person name="Aizu T."/>
            <person name="Enomoto A."/>
            <person name="Kondo K."/>
            <person name="Tanaka S."/>
            <person name="Hara Y."/>
            <person name="Koshikawa S."/>
            <person name="Sagara H."/>
            <person name="Miura T."/>
            <person name="Yokobori S."/>
            <person name="Miyagawa K."/>
            <person name="Suzuki Y."/>
            <person name="Kubo T."/>
            <person name="Oyama M."/>
            <person name="Kohara Y."/>
            <person name="Fujiyama A."/>
            <person name="Arakawa K."/>
            <person name="Katayama T."/>
            <person name="Toyoda A."/>
            <person name="Kunieda T."/>
        </authorList>
    </citation>
    <scope>NUCLEOTIDE SEQUENCE [LARGE SCALE GENOMIC DNA]</scope>
    <source>
        <strain evidence="2 3">YOKOZUNA-1</strain>
    </source>
</reference>
<evidence type="ECO:0000313" key="3">
    <source>
        <dbReference type="Proteomes" id="UP000186922"/>
    </source>
</evidence>
<feature type="compositionally biased region" description="Basic and acidic residues" evidence="1">
    <location>
        <begin position="663"/>
        <end position="674"/>
    </location>
</feature>
<feature type="compositionally biased region" description="Polar residues" evidence="1">
    <location>
        <begin position="702"/>
        <end position="724"/>
    </location>
</feature>
<feature type="compositionally biased region" description="Basic and acidic residues" evidence="1">
    <location>
        <begin position="748"/>
        <end position="757"/>
    </location>
</feature>
<proteinExistence type="predicted"/>